<dbReference type="Proteomes" id="UP001221898">
    <property type="component" value="Unassembled WGS sequence"/>
</dbReference>
<sequence length="66" mass="7193">MDIRSAVRPCIHEPPFPRVSAVAMETEVHIPLEASVPRVSGTHTDAAPHRRTATATHAGAMQRRLT</sequence>
<dbReference type="EMBL" id="JAINUG010000016">
    <property type="protein sequence ID" value="KAJ8413293.1"/>
    <property type="molecule type" value="Genomic_DNA"/>
</dbReference>
<name>A0AAD7WY67_9TELE</name>
<feature type="region of interest" description="Disordered" evidence="1">
    <location>
        <begin position="35"/>
        <end position="66"/>
    </location>
</feature>
<proteinExistence type="predicted"/>
<evidence type="ECO:0000313" key="3">
    <source>
        <dbReference type="Proteomes" id="UP001221898"/>
    </source>
</evidence>
<gene>
    <name evidence="2" type="ORF">AAFF_G00092890</name>
</gene>
<dbReference type="AlphaFoldDB" id="A0AAD7WY67"/>
<organism evidence="2 3">
    <name type="scientific">Aldrovandia affinis</name>
    <dbReference type="NCBI Taxonomy" id="143900"/>
    <lineage>
        <taxon>Eukaryota</taxon>
        <taxon>Metazoa</taxon>
        <taxon>Chordata</taxon>
        <taxon>Craniata</taxon>
        <taxon>Vertebrata</taxon>
        <taxon>Euteleostomi</taxon>
        <taxon>Actinopterygii</taxon>
        <taxon>Neopterygii</taxon>
        <taxon>Teleostei</taxon>
        <taxon>Notacanthiformes</taxon>
        <taxon>Halosauridae</taxon>
        <taxon>Aldrovandia</taxon>
    </lineage>
</organism>
<evidence type="ECO:0000313" key="2">
    <source>
        <dbReference type="EMBL" id="KAJ8413293.1"/>
    </source>
</evidence>
<keyword evidence="3" id="KW-1185">Reference proteome</keyword>
<comment type="caution">
    <text evidence="2">The sequence shown here is derived from an EMBL/GenBank/DDBJ whole genome shotgun (WGS) entry which is preliminary data.</text>
</comment>
<evidence type="ECO:0000256" key="1">
    <source>
        <dbReference type="SAM" id="MobiDB-lite"/>
    </source>
</evidence>
<accession>A0AAD7WY67</accession>
<reference evidence="2" key="1">
    <citation type="journal article" date="2023" name="Science">
        <title>Genome structures resolve the early diversification of teleost fishes.</title>
        <authorList>
            <person name="Parey E."/>
            <person name="Louis A."/>
            <person name="Montfort J."/>
            <person name="Bouchez O."/>
            <person name="Roques C."/>
            <person name="Iampietro C."/>
            <person name="Lluch J."/>
            <person name="Castinel A."/>
            <person name="Donnadieu C."/>
            <person name="Desvignes T."/>
            <person name="Floi Bucao C."/>
            <person name="Jouanno E."/>
            <person name="Wen M."/>
            <person name="Mejri S."/>
            <person name="Dirks R."/>
            <person name="Jansen H."/>
            <person name="Henkel C."/>
            <person name="Chen W.J."/>
            <person name="Zahm M."/>
            <person name="Cabau C."/>
            <person name="Klopp C."/>
            <person name="Thompson A.W."/>
            <person name="Robinson-Rechavi M."/>
            <person name="Braasch I."/>
            <person name="Lecointre G."/>
            <person name="Bobe J."/>
            <person name="Postlethwait J.H."/>
            <person name="Berthelot C."/>
            <person name="Roest Crollius H."/>
            <person name="Guiguen Y."/>
        </authorList>
    </citation>
    <scope>NUCLEOTIDE SEQUENCE</scope>
    <source>
        <strain evidence="2">NC1722</strain>
    </source>
</reference>
<protein>
    <submittedName>
        <fullName evidence="2">Uncharacterized protein</fullName>
    </submittedName>
</protein>